<dbReference type="PANTHER" id="PTHR10556:SF37">
    <property type="entry name" value="3-OXO-5-ALPHA-STEROID 4-DEHYDROGENASE 2"/>
    <property type="match status" value="1"/>
</dbReference>
<evidence type="ECO:0000256" key="6">
    <source>
        <dbReference type="ARBA" id="ARBA00022824"/>
    </source>
</evidence>
<evidence type="ECO:0000256" key="14">
    <source>
        <dbReference type="ARBA" id="ARBA00045549"/>
    </source>
</evidence>
<sequence length="249" mass="27739">MSTGCQLGPVLAGSALLIGLGALVLGARRPSPYGRHLQAGSRARLPARAAWFLQELPSFALPAGILVHRPLRQPNALLLALFCAHYFHRTFIYSMQTRGKPVPVSILLWACAFCVGNGTLQAYSLSYCADYPAEWCMDPRFILGILLFVAGMAVNIHSDHILCQLRKPGEVIYQIPRGGLFTYVSGANYLGEIVEWMGFALATWSFPAFAFAFFSLCFLGLRAVHHHRFYHQVFENYPKSRKALIPFIF</sequence>
<keyword evidence="7" id="KW-0492">Microsome</keyword>
<reference evidence="21" key="1">
    <citation type="submission" date="2025-08" db="UniProtKB">
        <authorList>
            <consortium name="RefSeq"/>
        </authorList>
    </citation>
    <scope>IDENTIFICATION</scope>
</reference>
<evidence type="ECO:0000256" key="9">
    <source>
        <dbReference type="ARBA" id="ARBA00022928"/>
    </source>
</evidence>
<evidence type="ECO:0000256" key="13">
    <source>
        <dbReference type="ARBA" id="ARBA00023136"/>
    </source>
</evidence>
<keyword evidence="10 18" id="KW-1133">Transmembrane helix</keyword>
<evidence type="ECO:0000256" key="8">
    <source>
        <dbReference type="ARBA" id="ARBA00022857"/>
    </source>
</evidence>
<keyword evidence="8" id="KW-0521">NADP</keyword>
<dbReference type="GO" id="GO:0007548">
    <property type="term" value="P:sex differentiation"/>
    <property type="evidence" value="ECO:0007669"/>
    <property type="project" value="UniProtKB-KW"/>
</dbReference>
<dbReference type="PANTHER" id="PTHR10556">
    <property type="entry name" value="3-OXO-5-ALPHA-STEROID 4-DEHYDROGENASE"/>
    <property type="match status" value="1"/>
</dbReference>
<dbReference type="InterPro" id="IPR001104">
    <property type="entry name" value="3-oxo-5_a-steroid_4-DH_C"/>
</dbReference>
<dbReference type="eggNOG" id="KOG1638">
    <property type="taxonomic scope" value="Eukaryota"/>
</dbReference>
<evidence type="ECO:0000256" key="1">
    <source>
        <dbReference type="ARBA" id="ARBA00004154"/>
    </source>
</evidence>
<dbReference type="CTD" id="6716"/>
<dbReference type="PROSITE" id="PS50244">
    <property type="entry name" value="S5A_REDUCTASE"/>
    <property type="match status" value="1"/>
</dbReference>
<dbReference type="RefSeq" id="XP_007523955.1">
    <property type="nucleotide sequence ID" value="XM_007523893.3"/>
</dbReference>
<name>A0A1S2ZSP1_ERIEU</name>
<dbReference type="PIRSF" id="PIRSF015596">
    <property type="entry name" value="5_alpha-SR2"/>
    <property type="match status" value="1"/>
</dbReference>
<dbReference type="EC" id="1.3.1.22" evidence="18"/>
<dbReference type="InterPro" id="IPR016636">
    <property type="entry name" value="3-oxo-5-alpha-steroid_4-DH"/>
</dbReference>
<comment type="catalytic activity">
    <reaction evidence="17">
        <text>17beta-hydroxy-5alpha-androstan-3-one + NADP(+) = testosterone + NADPH + H(+)</text>
        <dbReference type="Rhea" id="RHEA:50820"/>
        <dbReference type="ChEBI" id="CHEBI:15378"/>
        <dbReference type="ChEBI" id="CHEBI:16330"/>
        <dbReference type="ChEBI" id="CHEBI:17347"/>
        <dbReference type="ChEBI" id="CHEBI:57783"/>
        <dbReference type="ChEBI" id="CHEBI:58349"/>
        <dbReference type="EC" id="1.3.1.22"/>
    </reaction>
    <physiologicalReaction direction="right-to-left" evidence="17">
        <dbReference type="Rhea" id="RHEA:50822"/>
    </physiologicalReaction>
</comment>
<gene>
    <name evidence="21" type="primary">SRD5A2</name>
</gene>
<feature type="domain" description="3-oxo-5-alpha-steroid 4-dehydrogenase C-terminal" evidence="19">
    <location>
        <begin position="101"/>
        <end position="249"/>
    </location>
</feature>
<protein>
    <recommendedName>
        <fullName evidence="18">3-oxo-5alpha-steroid 4-dehydrogenase (NADP(+))</fullName>
        <ecNumber evidence="18">1.3.1.22</ecNumber>
    </recommendedName>
</protein>
<keyword evidence="9" id="KW-0726">Sexual differentiation</keyword>
<evidence type="ECO:0000259" key="19">
    <source>
        <dbReference type="Pfam" id="PF02544"/>
    </source>
</evidence>
<comment type="function">
    <text evidence="14">Converts testosterone (T) into 5-alpha-dihydrotestosterone (DHT) and progesterone or corticosterone into their corresponding 5-alpha-3-oxosteroids. It plays a central role in sexual differentiation and androgen physiology.</text>
</comment>
<evidence type="ECO:0000256" key="7">
    <source>
        <dbReference type="ARBA" id="ARBA00022848"/>
    </source>
</evidence>
<evidence type="ECO:0000256" key="12">
    <source>
        <dbReference type="ARBA" id="ARBA00023098"/>
    </source>
</evidence>
<feature type="transmembrane region" description="Helical" evidence="18">
    <location>
        <begin position="141"/>
        <end position="158"/>
    </location>
</feature>
<dbReference type="GO" id="GO:0047751">
    <property type="term" value="F:3-oxo-5-alpha-steroid 4-dehydrogenase (NADP+) activity"/>
    <property type="evidence" value="ECO:0007669"/>
    <property type="project" value="UniProtKB-EC"/>
</dbReference>
<comment type="similarity">
    <text evidence="3 18">Belongs to the steroid 5-alpha reductase family.</text>
</comment>
<dbReference type="Proteomes" id="UP001652624">
    <property type="component" value="Chromosome 3"/>
</dbReference>
<keyword evidence="11" id="KW-0560">Oxidoreductase</keyword>
<evidence type="ECO:0000256" key="5">
    <source>
        <dbReference type="ARBA" id="ARBA00022782"/>
    </source>
</evidence>
<comment type="catalytic activity">
    <reaction evidence="16">
        <text>5alpha-pregnane-3,20-dione + NADP(+) = progesterone + NADPH + H(+)</text>
        <dbReference type="Rhea" id="RHEA:21952"/>
        <dbReference type="ChEBI" id="CHEBI:15378"/>
        <dbReference type="ChEBI" id="CHEBI:17026"/>
        <dbReference type="ChEBI" id="CHEBI:28952"/>
        <dbReference type="ChEBI" id="CHEBI:57783"/>
        <dbReference type="ChEBI" id="CHEBI:58349"/>
        <dbReference type="EC" id="1.3.1.22"/>
    </reaction>
    <physiologicalReaction direction="right-to-left" evidence="16">
        <dbReference type="Rhea" id="RHEA:21954"/>
    </physiologicalReaction>
</comment>
<dbReference type="Gene3D" id="1.20.120.1630">
    <property type="match status" value="1"/>
</dbReference>
<evidence type="ECO:0000256" key="16">
    <source>
        <dbReference type="ARBA" id="ARBA00048292"/>
    </source>
</evidence>
<keyword evidence="12" id="KW-0443">Lipid metabolism</keyword>
<keyword evidence="4 18" id="KW-0812">Transmembrane</keyword>
<keyword evidence="5" id="KW-0221">Differentiation</keyword>
<proteinExistence type="inferred from homology"/>
<dbReference type="GeneID" id="103114247"/>
<evidence type="ECO:0000256" key="10">
    <source>
        <dbReference type="ARBA" id="ARBA00022989"/>
    </source>
</evidence>
<comment type="catalytic activity">
    <reaction evidence="15 18">
        <text>a 3-oxo-5alpha-steroid + NADP(+) = a 3-oxo-Delta(4)-steroid + NADPH + H(+)</text>
        <dbReference type="Rhea" id="RHEA:54384"/>
        <dbReference type="ChEBI" id="CHEBI:13601"/>
        <dbReference type="ChEBI" id="CHEBI:15378"/>
        <dbReference type="ChEBI" id="CHEBI:47909"/>
        <dbReference type="ChEBI" id="CHEBI:57783"/>
        <dbReference type="ChEBI" id="CHEBI:58349"/>
        <dbReference type="EC" id="1.3.1.22"/>
    </reaction>
</comment>
<evidence type="ECO:0000313" key="21">
    <source>
        <dbReference type="RefSeq" id="XP_007523955.1"/>
    </source>
</evidence>
<organism evidence="20 21">
    <name type="scientific">Erinaceus europaeus</name>
    <name type="common">Western European hedgehog</name>
    <dbReference type="NCBI Taxonomy" id="9365"/>
    <lineage>
        <taxon>Eukaryota</taxon>
        <taxon>Metazoa</taxon>
        <taxon>Chordata</taxon>
        <taxon>Craniata</taxon>
        <taxon>Vertebrata</taxon>
        <taxon>Euteleostomi</taxon>
        <taxon>Mammalia</taxon>
        <taxon>Eutheria</taxon>
        <taxon>Laurasiatheria</taxon>
        <taxon>Eulipotyphla</taxon>
        <taxon>Erinaceidae</taxon>
        <taxon>Erinaceinae</taxon>
        <taxon>Erinaceus</taxon>
    </lineage>
</organism>
<evidence type="ECO:0000256" key="11">
    <source>
        <dbReference type="ARBA" id="ARBA00023002"/>
    </source>
</evidence>
<accession>A0A1S2ZSP1</accession>
<dbReference type="InParanoid" id="A0A1S2ZSP1"/>
<feature type="transmembrane region" description="Helical" evidence="18">
    <location>
        <begin position="106"/>
        <end position="129"/>
    </location>
</feature>
<dbReference type="InterPro" id="IPR039357">
    <property type="entry name" value="SRD5A/TECR"/>
</dbReference>
<dbReference type="FunFam" id="1.20.120.1630:FF:000002">
    <property type="entry name" value="Steroid 5 alpha-reductase 1"/>
    <property type="match status" value="1"/>
</dbReference>
<evidence type="ECO:0000313" key="20">
    <source>
        <dbReference type="Proteomes" id="UP001652624"/>
    </source>
</evidence>
<evidence type="ECO:0000256" key="4">
    <source>
        <dbReference type="ARBA" id="ARBA00022692"/>
    </source>
</evidence>
<keyword evidence="6" id="KW-0256">Endoplasmic reticulum</keyword>
<dbReference type="OrthoDB" id="5788137at2759"/>
<dbReference type="GO" id="GO:0030154">
    <property type="term" value="P:cell differentiation"/>
    <property type="evidence" value="ECO:0007669"/>
    <property type="project" value="UniProtKB-KW"/>
</dbReference>
<dbReference type="GO" id="GO:0006702">
    <property type="term" value="P:androgen biosynthetic process"/>
    <property type="evidence" value="ECO:0007669"/>
    <property type="project" value="UniProtKB-ARBA"/>
</dbReference>
<keyword evidence="20" id="KW-1185">Reference proteome</keyword>
<comment type="subcellular location">
    <subcellularLocation>
        <location evidence="2">Endoplasmic reticulum membrane</location>
        <topology evidence="2">Multi-pass membrane protein</topology>
    </subcellularLocation>
    <subcellularLocation>
        <location evidence="1">Microsome membrane</location>
        <topology evidence="1">Multi-pass membrane protein</topology>
    </subcellularLocation>
</comment>
<dbReference type="AlphaFoldDB" id="A0A1S2ZSP1"/>
<dbReference type="Pfam" id="PF02544">
    <property type="entry name" value="Steroid_dh"/>
    <property type="match status" value="1"/>
</dbReference>
<evidence type="ECO:0000256" key="17">
    <source>
        <dbReference type="ARBA" id="ARBA00049397"/>
    </source>
</evidence>
<dbReference type="GO" id="GO:0005789">
    <property type="term" value="C:endoplasmic reticulum membrane"/>
    <property type="evidence" value="ECO:0007669"/>
    <property type="project" value="UniProtKB-SubCell"/>
</dbReference>
<dbReference type="FunCoup" id="A0A1S2ZSP1">
    <property type="interactions" value="91"/>
</dbReference>
<feature type="transmembrane region" description="Helical" evidence="18">
    <location>
        <begin position="196"/>
        <end position="221"/>
    </location>
</feature>
<feature type="transmembrane region" description="Helical" evidence="18">
    <location>
        <begin position="6"/>
        <end position="27"/>
    </location>
</feature>
<evidence type="ECO:0000256" key="2">
    <source>
        <dbReference type="ARBA" id="ARBA00004477"/>
    </source>
</evidence>
<keyword evidence="13 18" id="KW-0472">Membrane</keyword>
<evidence type="ECO:0000256" key="18">
    <source>
        <dbReference type="PIRNR" id="PIRNR015596"/>
    </source>
</evidence>
<evidence type="ECO:0000256" key="3">
    <source>
        <dbReference type="ARBA" id="ARBA00007742"/>
    </source>
</evidence>
<evidence type="ECO:0000256" key="15">
    <source>
        <dbReference type="ARBA" id="ARBA00048164"/>
    </source>
</evidence>